<dbReference type="CDD" id="cd06529">
    <property type="entry name" value="S24_LexA-like"/>
    <property type="match status" value="1"/>
</dbReference>
<organism evidence="5 6">
    <name type="scientific">Acinetobacter amyesii</name>
    <dbReference type="NCBI Taxonomy" id="2942470"/>
    <lineage>
        <taxon>Bacteria</taxon>
        <taxon>Pseudomonadati</taxon>
        <taxon>Pseudomonadota</taxon>
        <taxon>Gammaproteobacteria</taxon>
        <taxon>Moraxellales</taxon>
        <taxon>Moraxellaceae</taxon>
        <taxon>Acinetobacter</taxon>
    </lineage>
</organism>
<dbReference type="Proteomes" id="UP000191160">
    <property type="component" value="Unassembled WGS sequence"/>
</dbReference>
<feature type="domain" description="HTH cro/C1-type" evidence="4">
    <location>
        <begin position="8"/>
        <end position="62"/>
    </location>
</feature>
<dbReference type="SUPFAM" id="SSF47413">
    <property type="entry name" value="lambda repressor-like DNA-binding domains"/>
    <property type="match status" value="1"/>
</dbReference>
<sequence>MSSIGTRIKSLRKSQKLTLKQLSAKIGPSDVAISQWENDVNVPKHEHLNSLAETFNTTIDYIMYGISETSDNVKDYRPITRMLPVLTYIQCGNMTNVRSIQPHEVDRWLPAPPEAGKNSFYLICQGISNSPEFNDGDFICIDPDWTLDCVQTGEMIVVFQDDEATFKALVREFNTLYLKALNPNFQPNIIPLKENALYRGKYVGKFTPSKKFL</sequence>
<dbReference type="Pfam" id="PF01381">
    <property type="entry name" value="HTH_3"/>
    <property type="match status" value="1"/>
</dbReference>
<dbReference type="PROSITE" id="PS50943">
    <property type="entry name" value="HTH_CROC1"/>
    <property type="match status" value="1"/>
</dbReference>
<dbReference type="RefSeq" id="WP_078189003.1">
    <property type="nucleotide sequence ID" value="NZ_JAMCOZ010000002.1"/>
</dbReference>
<keyword evidence="6" id="KW-1185">Reference proteome</keyword>
<reference evidence="5 6" key="1">
    <citation type="submission" date="2017-02" db="EMBL/GenBank/DDBJ databases">
        <title>Acinetobacter sp. ANC 4945, whole genome shotgun sequencing project.</title>
        <authorList>
            <person name="Radolfova-Krizova L."/>
            <person name="Al Atrouni A."/>
            <person name="Nemec A."/>
        </authorList>
    </citation>
    <scope>NUCLEOTIDE SEQUENCE [LARGE SCALE GENOMIC DNA]</scope>
    <source>
        <strain evidence="5 6">ANC 4945</strain>
    </source>
</reference>
<evidence type="ECO:0000256" key="2">
    <source>
        <dbReference type="ARBA" id="ARBA00023125"/>
    </source>
</evidence>
<dbReference type="SMART" id="SM00530">
    <property type="entry name" value="HTH_XRE"/>
    <property type="match status" value="1"/>
</dbReference>
<dbReference type="SUPFAM" id="SSF51306">
    <property type="entry name" value="LexA/Signal peptidase"/>
    <property type="match status" value="1"/>
</dbReference>
<dbReference type="PANTHER" id="PTHR40661:SF3">
    <property type="entry name" value="FELS-1 PROPHAGE TRANSCRIPTIONAL REGULATOR"/>
    <property type="match status" value="1"/>
</dbReference>
<evidence type="ECO:0000256" key="1">
    <source>
        <dbReference type="ARBA" id="ARBA00023015"/>
    </source>
</evidence>
<dbReference type="EMBL" id="MVKX01000001">
    <property type="protein sequence ID" value="OOV85534.1"/>
    <property type="molecule type" value="Genomic_DNA"/>
</dbReference>
<dbReference type="InterPro" id="IPR001387">
    <property type="entry name" value="Cro/C1-type_HTH"/>
</dbReference>
<evidence type="ECO:0000259" key="4">
    <source>
        <dbReference type="PROSITE" id="PS50943"/>
    </source>
</evidence>
<evidence type="ECO:0000313" key="5">
    <source>
        <dbReference type="EMBL" id="OOV85534.1"/>
    </source>
</evidence>
<dbReference type="Gene3D" id="2.10.109.10">
    <property type="entry name" value="Umud Fragment, subunit A"/>
    <property type="match status" value="1"/>
</dbReference>
<dbReference type="InterPro" id="IPR036286">
    <property type="entry name" value="LexA/Signal_pep-like_sf"/>
</dbReference>
<dbReference type="Gene3D" id="1.10.260.40">
    <property type="entry name" value="lambda repressor-like DNA-binding domains"/>
    <property type="match status" value="1"/>
</dbReference>
<dbReference type="GO" id="GO:0003677">
    <property type="term" value="F:DNA binding"/>
    <property type="evidence" value="ECO:0007669"/>
    <property type="project" value="UniProtKB-KW"/>
</dbReference>
<dbReference type="InterPro" id="IPR015927">
    <property type="entry name" value="Peptidase_S24_S26A/B/C"/>
</dbReference>
<protein>
    <submittedName>
        <fullName evidence="5">DNA-binding protein</fullName>
    </submittedName>
</protein>
<gene>
    <name evidence="5" type="ORF">B1202_02510</name>
</gene>
<evidence type="ECO:0000256" key="3">
    <source>
        <dbReference type="ARBA" id="ARBA00023163"/>
    </source>
</evidence>
<dbReference type="Pfam" id="PF00717">
    <property type="entry name" value="Peptidase_S24"/>
    <property type="match status" value="1"/>
</dbReference>
<dbReference type="AlphaFoldDB" id="A0A1T1H6R0"/>
<keyword evidence="2 5" id="KW-0238">DNA-binding</keyword>
<dbReference type="InterPro" id="IPR010982">
    <property type="entry name" value="Lambda_DNA-bd_dom_sf"/>
</dbReference>
<dbReference type="CDD" id="cd00093">
    <property type="entry name" value="HTH_XRE"/>
    <property type="match status" value="1"/>
</dbReference>
<dbReference type="InterPro" id="IPR039418">
    <property type="entry name" value="LexA-like"/>
</dbReference>
<name>A0A1T1H6R0_9GAMM</name>
<accession>A0A1T1H6R0</accession>
<keyword evidence="3" id="KW-0804">Transcription</keyword>
<evidence type="ECO:0000313" key="6">
    <source>
        <dbReference type="Proteomes" id="UP000191160"/>
    </source>
</evidence>
<dbReference type="PANTHER" id="PTHR40661">
    <property type="match status" value="1"/>
</dbReference>
<comment type="caution">
    <text evidence="5">The sequence shown here is derived from an EMBL/GenBank/DDBJ whole genome shotgun (WGS) entry which is preliminary data.</text>
</comment>
<proteinExistence type="predicted"/>
<keyword evidence="1" id="KW-0805">Transcription regulation</keyword>